<dbReference type="InterPro" id="IPR007741">
    <property type="entry name" value="Ribosomal_mL43/mS25/NADH_DH"/>
</dbReference>
<evidence type="ECO:0000256" key="4">
    <source>
        <dbReference type="ARBA" id="ARBA00016394"/>
    </source>
</evidence>
<keyword evidence="8" id="KW-0249">Electron transport</keyword>
<proteinExistence type="inferred from homology"/>
<evidence type="ECO:0000256" key="6">
    <source>
        <dbReference type="ARBA" id="ARBA00022660"/>
    </source>
</evidence>
<evidence type="ECO:0000256" key="9">
    <source>
        <dbReference type="ARBA" id="ARBA00023128"/>
    </source>
</evidence>
<dbReference type="Gene3D" id="3.40.30.10">
    <property type="entry name" value="Glutaredoxin"/>
    <property type="match status" value="1"/>
</dbReference>
<dbReference type="VEuPathDB" id="VectorBase:AFAF013940"/>
<keyword evidence="15" id="KW-1185">Reference proteome</keyword>
<keyword evidence="9" id="KW-0496">Mitochondrion</keyword>
<keyword evidence="7" id="KW-0999">Mitochondrion inner membrane</keyword>
<comment type="function">
    <text evidence="1">Accessory subunit of the mitochondrial membrane respiratory chain NADH dehydrogenase (Complex I), that is believed not to be involved in catalysis. Complex I functions in the transfer of electrons from NADH to the respiratory chain. The immediate electron acceptor for the enzyme is believed to be ubiquinone.</text>
</comment>
<evidence type="ECO:0000256" key="7">
    <source>
        <dbReference type="ARBA" id="ARBA00022792"/>
    </source>
</evidence>
<comment type="subcellular location">
    <subcellularLocation>
        <location evidence="2">Mitochondrion inner membrane</location>
        <topology evidence="2">Peripheral membrane protein</topology>
        <orientation evidence="2">Matrix side</orientation>
    </subcellularLocation>
</comment>
<organism evidence="14 15">
    <name type="scientific">Anopheles farauti</name>
    <dbReference type="NCBI Taxonomy" id="69004"/>
    <lineage>
        <taxon>Eukaryota</taxon>
        <taxon>Metazoa</taxon>
        <taxon>Ecdysozoa</taxon>
        <taxon>Arthropoda</taxon>
        <taxon>Hexapoda</taxon>
        <taxon>Insecta</taxon>
        <taxon>Pterygota</taxon>
        <taxon>Neoptera</taxon>
        <taxon>Endopterygota</taxon>
        <taxon>Diptera</taxon>
        <taxon>Nematocera</taxon>
        <taxon>Culicoidea</taxon>
        <taxon>Culicidae</taxon>
        <taxon>Anophelinae</taxon>
        <taxon>Anopheles</taxon>
    </lineage>
</organism>
<dbReference type="Pfam" id="PF05047">
    <property type="entry name" value="L51_S25_CI-B8"/>
    <property type="match status" value="1"/>
</dbReference>
<dbReference type="STRING" id="69004.A0A182QNW0"/>
<dbReference type="Proteomes" id="UP000075886">
    <property type="component" value="Unassembled WGS sequence"/>
</dbReference>
<protein>
    <recommendedName>
        <fullName evidence="4">NADH dehydrogenase [ubiquinone] 1 alpha subcomplex subunit 2</fullName>
    </recommendedName>
    <alternativeName>
        <fullName evidence="11">Complex I-B8</fullName>
    </alternativeName>
    <alternativeName>
        <fullName evidence="12">NADH-ubiquinone oxidoreductase B8 subunit</fullName>
    </alternativeName>
</protein>
<feature type="domain" description="Ribosomal protein/NADH dehydrogenase" evidence="13">
    <location>
        <begin position="64"/>
        <end position="137"/>
    </location>
</feature>
<dbReference type="GO" id="GO:0005743">
    <property type="term" value="C:mitochondrial inner membrane"/>
    <property type="evidence" value="ECO:0007669"/>
    <property type="project" value="UniProtKB-SubCell"/>
</dbReference>
<evidence type="ECO:0000256" key="2">
    <source>
        <dbReference type="ARBA" id="ARBA00004443"/>
    </source>
</evidence>
<evidence type="ECO:0000256" key="1">
    <source>
        <dbReference type="ARBA" id="ARBA00003195"/>
    </source>
</evidence>
<dbReference type="PANTHER" id="PTHR12878">
    <property type="entry name" value="NADH-UBIQUINONE OXIDOREDUCTASE B8 SUBUNIT"/>
    <property type="match status" value="1"/>
</dbReference>
<accession>A0A182QNW0</accession>
<reference evidence="14" key="2">
    <citation type="submission" date="2020-05" db="UniProtKB">
        <authorList>
            <consortium name="EnsemblMetazoa"/>
        </authorList>
    </citation>
    <scope>IDENTIFICATION</scope>
    <source>
        <strain evidence="14">FAR1</strain>
    </source>
</reference>
<dbReference type="SUPFAM" id="SSF52833">
    <property type="entry name" value="Thioredoxin-like"/>
    <property type="match status" value="1"/>
</dbReference>
<evidence type="ECO:0000313" key="15">
    <source>
        <dbReference type="Proteomes" id="UP000075886"/>
    </source>
</evidence>
<sequence>MSYWPSNCQTVRSKVCFSSVPGFSLARRGKLNRGPKDGTNMRVTLLRFARLNPSVKELRLHLCQNGEESKGVRDFVNTRYVQLKRDNPTLPILVRECSGVQPRLWVRYALGKEKSVALTNATAEDISKHIEVLNNAH</sequence>
<evidence type="ECO:0000256" key="5">
    <source>
        <dbReference type="ARBA" id="ARBA00022448"/>
    </source>
</evidence>
<evidence type="ECO:0000256" key="8">
    <source>
        <dbReference type="ARBA" id="ARBA00022982"/>
    </source>
</evidence>
<comment type="similarity">
    <text evidence="3">Belongs to the complex I NDUFA2 subunit family.</text>
</comment>
<dbReference type="EMBL" id="AXCN02000300">
    <property type="status" value="NOT_ANNOTATED_CDS"/>
    <property type="molecule type" value="Genomic_DNA"/>
</dbReference>
<keyword evidence="10" id="KW-0472">Membrane</keyword>
<evidence type="ECO:0000256" key="3">
    <source>
        <dbReference type="ARBA" id="ARBA00008939"/>
    </source>
</evidence>
<keyword evidence="5" id="KW-0813">Transport</keyword>
<keyword evidence="6" id="KW-0679">Respiratory chain</keyword>
<dbReference type="AlphaFoldDB" id="A0A182QNW0"/>
<dbReference type="PANTHER" id="PTHR12878:SF0">
    <property type="entry name" value="NADH DEHYDROGENASE [UBIQUINONE] 1 ALPHA SUBCOMPLEX SUBUNIT 2"/>
    <property type="match status" value="1"/>
</dbReference>
<dbReference type="InterPro" id="IPR036249">
    <property type="entry name" value="Thioredoxin-like_sf"/>
</dbReference>
<evidence type="ECO:0000256" key="12">
    <source>
        <dbReference type="ARBA" id="ARBA00032513"/>
    </source>
</evidence>
<evidence type="ECO:0000256" key="10">
    <source>
        <dbReference type="ARBA" id="ARBA00023136"/>
    </source>
</evidence>
<dbReference type="InterPro" id="IPR016464">
    <property type="entry name" value="NADH_Ub_cplx-1_asu_su-2"/>
</dbReference>
<name>A0A182QNW0_9DIPT</name>
<reference evidence="15" key="1">
    <citation type="submission" date="2014-01" db="EMBL/GenBank/DDBJ databases">
        <title>The Genome Sequence of Anopheles farauti FAR1 (V2).</title>
        <authorList>
            <consortium name="The Broad Institute Genomics Platform"/>
            <person name="Neafsey D.E."/>
            <person name="Besansky N."/>
            <person name="Howell P."/>
            <person name="Walton C."/>
            <person name="Young S.K."/>
            <person name="Zeng Q."/>
            <person name="Gargeya S."/>
            <person name="Fitzgerald M."/>
            <person name="Haas B."/>
            <person name="Abouelleil A."/>
            <person name="Allen A.W."/>
            <person name="Alvarado L."/>
            <person name="Arachchi H.M."/>
            <person name="Berlin A.M."/>
            <person name="Chapman S.B."/>
            <person name="Gainer-Dewar J."/>
            <person name="Goldberg J."/>
            <person name="Griggs A."/>
            <person name="Gujja S."/>
            <person name="Hansen M."/>
            <person name="Howarth C."/>
            <person name="Imamovic A."/>
            <person name="Ireland A."/>
            <person name="Larimer J."/>
            <person name="McCowan C."/>
            <person name="Murphy C."/>
            <person name="Pearson M."/>
            <person name="Poon T.W."/>
            <person name="Priest M."/>
            <person name="Roberts A."/>
            <person name="Saif S."/>
            <person name="Shea T."/>
            <person name="Sisk P."/>
            <person name="Sykes S."/>
            <person name="Wortman J."/>
            <person name="Nusbaum C."/>
            <person name="Birren B."/>
        </authorList>
    </citation>
    <scope>NUCLEOTIDE SEQUENCE [LARGE SCALE GENOMIC DNA]</scope>
    <source>
        <strain evidence="15">FAR1</strain>
    </source>
</reference>
<evidence type="ECO:0000313" key="14">
    <source>
        <dbReference type="EnsemblMetazoa" id="AFAF013940-PA"/>
    </source>
</evidence>
<evidence type="ECO:0000259" key="13">
    <source>
        <dbReference type="SMART" id="SM00916"/>
    </source>
</evidence>
<dbReference type="EnsemblMetazoa" id="AFAF013940-RA">
    <property type="protein sequence ID" value="AFAF013940-PA"/>
    <property type="gene ID" value="AFAF013940"/>
</dbReference>
<dbReference type="SMART" id="SM00916">
    <property type="entry name" value="L51_S25_CI-B8"/>
    <property type="match status" value="1"/>
</dbReference>
<evidence type="ECO:0000256" key="11">
    <source>
        <dbReference type="ARBA" id="ARBA00031441"/>
    </source>
</evidence>